<evidence type="ECO:0000313" key="5">
    <source>
        <dbReference type="EMBL" id="XFO71031.1"/>
    </source>
</evidence>
<dbReference type="SUPFAM" id="SSF56935">
    <property type="entry name" value="Porins"/>
    <property type="match status" value="1"/>
</dbReference>
<accession>A0ABZ3IYT9</accession>
<keyword evidence="6" id="KW-1185">Reference proteome</keyword>
<dbReference type="InterPro" id="IPR036942">
    <property type="entry name" value="Beta-barrel_TonB_sf"/>
</dbReference>
<proteinExistence type="predicted"/>
<evidence type="ECO:0000256" key="3">
    <source>
        <dbReference type="ARBA" id="ARBA00023237"/>
    </source>
</evidence>
<evidence type="ECO:0000259" key="4">
    <source>
        <dbReference type="Pfam" id="PF00593"/>
    </source>
</evidence>
<evidence type="ECO:0000313" key="6">
    <source>
        <dbReference type="Proteomes" id="UP000216052"/>
    </source>
</evidence>
<sequence>MRLLSESRKLLGCLVVFVGICLLLAGCRARPVTGKTPHSEDGYAITDDSGCTMMLAKNPKRIVSLAYSLDEILVELEHYNDPSTDTAAIRKNALRNSLAIYGAYTYAMTPDFSTTLGLRGHFIDDYATRQNVFLPQIQTLYKINDSTSWYTNIGKSFQMPALNQYFAKQDADLTENGFGFSFYRDMCAGLILINLGVGK</sequence>
<evidence type="ECO:0000256" key="2">
    <source>
        <dbReference type="ARBA" id="ARBA00023136"/>
    </source>
</evidence>
<protein>
    <recommendedName>
        <fullName evidence="4">TonB-dependent receptor-like beta-barrel domain-containing protein</fullName>
    </recommendedName>
</protein>
<gene>
    <name evidence="5" type="ORF">SPACI_010310</name>
</gene>
<dbReference type="PROSITE" id="PS51257">
    <property type="entry name" value="PROKAR_LIPOPROTEIN"/>
    <property type="match status" value="1"/>
</dbReference>
<dbReference type="Proteomes" id="UP000216052">
    <property type="component" value="Chromosome"/>
</dbReference>
<comment type="subcellular location">
    <subcellularLocation>
        <location evidence="1">Cell outer membrane</location>
    </subcellularLocation>
</comment>
<dbReference type="InterPro" id="IPR000531">
    <property type="entry name" value="Beta-barrel_TonB"/>
</dbReference>
<evidence type="ECO:0000256" key="1">
    <source>
        <dbReference type="ARBA" id="ARBA00004442"/>
    </source>
</evidence>
<keyword evidence="3" id="KW-0998">Cell outer membrane</keyword>
<feature type="domain" description="TonB-dependent receptor-like beta-barrel" evidence="4">
    <location>
        <begin position="88"/>
        <end position="169"/>
    </location>
</feature>
<keyword evidence="2" id="KW-0472">Membrane</keyword>
<dbReference type="Pfam" id="PF00593">
    <property type="entry name" value="TonB_dep_Rec_b-barrel"/>
    <property type="match status" value="1"/>
</dbReference>
<organism evidence="5 6">
    <name type="scientific">Sporomusa acidovorans (strain ATCC 49682 / DSM 3132 / Mol)</name>
    <dbReference type="NCBI Taxonomy" id="1123286"/>
    <lineage>
        <taxon>Bacteria</taxon>
        <taxon>Bacillati</taxon>
        <taxon>Bacillota</taxon>
        <taxon>Negativicutes</taxon>
        <taxon>Selenomonadales</taxon>
        <taxon>Sporomusaceae</taxon>
        <taxon>Sporomusa</taxon>
    </lineage>
</organism>
<dbReference type="Gene3D" id="2.40.170.20">
    <property type="entry name" value="TonB-dependent receptor, beta-barrel domain"/>
    <property type="match status" value="1"/>
</dbReference>
<name>A0ABZ3IYT9_SPOA4</name>
<dbReference type="EMBL" id="CP155571">
    <property type="protein sequence ID" value="XFO71031.1"/>
    <property type="molecule type" value="Genomic_DNA"/>
</dbReference>
<reference evidence="5" key="1">
    <citation type="submission" date="2024-05" db="EMBL/GenBank/DDBJ databases">
        <title>Isolation and characterization of Sporomusa carbonis sp. nov., a carboxydotrophic hydrogenogen in the genus of Sporomusa isolated from a charcoal burning pile.</title>
        <authorList>
            <person name="Boeer T."/>
            <person name="Rosenbaum F."/>
            <person name="Eysell L."/>
            <person name="Mueller V."/>
            <person name="Daniel R."/>
            <person name="Poehlein A."/>
        </authorList>
    </citation>
    <scope>NUCLEOTIDE SEQUENCE [LARGE SCALE GENOMIC DNA]</scope>
    <source>
        <strain evidence="5">DSM 3132</strain>
    </source>
</reference>